<keyword evidence="2" id="KW-0808">Transferase</keyword>
<protein>
    <submittedName>
        <fullName evidence="2">GNAT family N-acetyltransferase</fullName>
    </submittedName>
</protein>
<dbReference type="Gene3D" id="3.40.630.30">
    <property type="match status" value="1"/>
</dbReference>
<dbReference type="Proteomes" id="UP000293036">
    <property type="component" value="Unassembled WGS sequence"/>
</dbReference>
<dbReference type="GO" id="GO:0016747">
    <property type="term" value="F:acyltransferase activity, transferring groups other than amino-acyl groups"/>
    <property type="evidence" value="ECO:0007669"/>
    <property type="project" value="InterPro"/>
</dbReference>
<dbReference type="PROSITE" id="PS51186">
    <property type="entry name" value="GNAT"/>
    <property type="match status" value="1"/>
</dbReference>
<dbReference type="AlphaFoldDB" id="A0A4Q9V3J4"/>
<organism evidence="2 3">
    <name type="scientific">Arcanobacterium bovis</name>
    <dbReference type="NCBI Taxonomy" id="2529275"/>
    <lineage>
        <taxon>Bacteria</taxon>
        <taxon>Bacillati</taxon>
        <taxon>Actinomycetota</taxon>
        <taxon>Actinomycetes</taxon>
        <taxon>Actinomycetales</taxon>
        <taxon>Actinomycetaceae</taxon>
        <taxon>Arcanobacterium</taxon>
    </lineage>
</organism>
<dbReference type="EMBL" id="SJDT01000001">
    <property type="protein sequence ID" value="TBW23683.1"/>
    <property type="molecule type" value="Genomic_DNA"/>
</dbReference>
<name>A0A4Q9V3J4_9ACTO</name>
<dbReference type="InterPro" id="IPR000182">
    <property type="entry name" value="GNAT_dom"/>
</dbReference>
<reference evidence="2 3" key="1">
    <citation type="submission" date="2019-02" db="EMBL/GenBank/DDBJ databases">
        <title>Arcanobacterium bovis sp. nov., isolated from the milk of a cow with mastitis.</title>
        <authorList>
            <person name="Sammra O."/>
            <person name="Foster G."/>
            <person name="Hassan A."/>
            <person name="Alssahen M."/>
            <person name="Laemmler C."/>
            <person name="Borowiak M."/>
            <person name="Malorny B."/>
            <person name="Abdulmawjood A."/>
        </authorList>
    </citation>
    <scope>NUCLEOTIDE SEQUENCE [LARGE SCALE GENOMIC DNA]</scope>
    <source>
        <strain evidence="2 3">C605018/01/1</strain>
    </source>
</reference>
<dbReference type="InterPro" id="IPR016181">
    <property type="entry name" value="Acyl_CoA_acyltransferase"/>
</dbReference>
<comment type="caution">
    <text evidence="2">The sequence shown here is derived from an EMBL/GenBank/DDBJ whole genome shotgun (WGS) entry which is preliminary data.</text>
</comment>
<dbReference type="CDD" id="cd04301">
    <property type="entry name" value="NAT_SF"/>
    <property type="match status" value="1"/>
</dbReference>
<evidence type="ECO:0000259" key="1">
    <source>
        <dbReference type="PROSITE" id="PS51186"/>
    </source>
</evidence>
<dbReference type="SUPFAM" id="SSF55729">
    <property type="entry name" value="Acyl-CoA N-acyltransferases (Nat)"/>
    <property type="match status" value="1"/>
</dbReference>
<dbReference type="OrthoDB" id="9797989at2"/>
<feature type="domain" description="N-acetyltransferase" evidence="1">
    <location>
        <begin position="2"/>
        <end position="169"/>
    </location>
</feature>
<proteinExistence type="predicted"/>
<sequence length="178" mass="20495">MLYLKVLNTADARQQYEFLTACPSSHGFENPYADYSYEEFVREAIPSRIDASEGQNLPQGYVPDTYFFLWDDDRVVGVFKVRHFLTDFLRDGGGHIGYAIHPDFRGRGYATEGLKLAVQELVQLPDFDDDEIYFACYKSNPASLKVQLNVGAYIHHETDDHYYTRLKVDQLKHLSVVP</sequence>
<gene>
    <name evidence="2" type="ORF">EZJ44_00635</name>
</gene>
<accession>A0A4Q9V3J4</accession>
<dbReference type="PANTHER" id="PTHR39173:SF1">
    <property type="entry name" value="ACETYLTRANSFERASE"/>
    <property type="match status" value="1"/>
</dbReference>
<dbReference type="PANTHER" id="PTHR39173">
    <property type="entry name" value="ACETYLTRANSFERASE"/>
    <property type="match status" value="1"/>
</dbReference>
<evidence type="ECO:0000313" key="3">
    <source>
        <dbReference type="Proteomes" id="UP000293036"/>
    </source>
</evidence>
<evidence type="ECO:0000313" key="2">
    <source>
        <dbReference type="EMBL" id="TBW23683.1"/>
    </source>
</evidence>
<dbReference type="Pfam" id="PF13302">
    <property type="entry name" value="Acetyltransf_3"/>
    <property type="match status" value="1"/>
</dbReference>
<dbReference type="RefSeq" id="WP_131279104.1">
    <property type="nucleotide sequence ID" value="NZ_JBHSLR010000009.1"/>
</dbReference>
<keyword evidence="3" id="KW-1185">Reference proteome</keyword>